<name>A0ABQ0L5E1_MYCCL</name>
<evidence type="ECO:0000259" key="1">
    <source>
        <dbReference type="PROSITE" id="PS50181"/>
    </source>
</evidence>
<gene>
    <name evidence="2" type="ORF">MCHLO_03900</name>
</gene>
<dbReference type="EMBL" id="DF842371">
    <property type="protein sequence ID" value="GAT46367.1"/>
    <property type="molecule type" value="Genomic_DNA"/>
</dbReference>
<accession>A0ABQ0L5E1</accession>
<evidence type="ECO:0000313" key="2">
    <source>
        <dbReference type="EMBL" id="GAT46367.1"/>
    </source>
</evidence>
<sequence length="484" mass="54109">MHLLSLPQELIDHIVDFLHNDDVALRICSLVCRALVSASRFHAFQHVILRKGWRHLVRRGDDTHLEAFVHLLDSTYCTLRPFVTRLTFQELDWDFPLPAKGKKKTVYFKLRKHLPALTSIALSQNARARPGAIDSQLPGLADLVPHCTHLTSVLLDRVGLPLRDDIFLLLSLLPTSVDTLELINLRSNWKDFVDPPSEKTKSIPFPAAKSLTTLKLHSSDWFIPIVGEVLDHFTRSASGKSGVQLRTLELLDLQAHDFASAGRFLDVRGGILTDVALSFSRGILQPISGQQTLEDGIGGSPIHPKSRLCYGADRFSRPDTFLTHVDMRKLTSLRRFQFHAEPLDIVNSRDGKGKSTFAYRLLPSILTSLAAIQPLEKVAIRLFFNRVYRPSECPVPTQLDALGEWSELDAALARLENVASVVFLAIFERSMWPPPGCDGPLNAKFDMAEVYDKVRALIPMRIPKTVEGPGNALSFTVQMPIGDK</sequence>
<dbReference type="Proteomes" id="UP000815677">
    <property type="component" value="Unassembled WGS sequence"/>
</dbReference>
<evidence type="ECO:0000313" key="3">
    <source>
        <dbReference type="Proteomes" id="UP000815677"/>
    </source>
</evidence>
<proteinExistence type="predicted"/>
<organism evidence="2 3">
    <name type="scientific">Mycena chlorophos</name>
    <name type="common">Agaric fungus</name>
    <name type="synonym">Agaricus chlorophos</name>
    <dbReference type="NCBI Taxonomy" id="658473"/>
    <lineage>
        <taxon>Eukaryota</taxon>
        <taxon>Fungi</taxon>
        <taxon>Dikarya</taxon>
        <taxon>Basidiomycota</taxon>
        <taxon>Agaricomycotina</taxon>
        <taxon>Agaricomycetes</taxon>
        <taxon>Agaricomycetidae</taxon>
        <taxon>Agaricales</taxon>
        <taxon>Marasmiineae</taxon>
        <taxon>Mycenaceae</taxon>
        <taxon>Mycena</taxon>
    </lineage>
</organism>
<protein>
    <recommendedName>
        <fullName evidence="1">F-box domain-containing protein</fullName>
    </recommendedName>
</protein>
<reference evidence="2" key="1">
    <citation type="submission" date="2014-09" db="EMBL/GenBank/DDBJ databases">
        <title>Genome sequence of the luminous mushroom Mycena chlorophos for searching fungal bioluminescence genes.</title>
        <authorList>
            <person name="Tanaka Y."/>
            <person name="Kasuga D."/>
            <person name="Oba Y."/>
            <person name="Hase S."/>
            <person name="Sato K."/>
            <person name="Oba Y."/>
            <person name="Sakakibara Y."/>
        </authorList>
    </citation>
    <scope>NUCLEOTIDE SEQUENCE</scope>
</reference>
<dbReference type="PROSITE" id="PS50181">
    <property type="entry name" value="FBOX"/>
    <property type="match status" value="1"/>
</dbReference>
<feature type="domain" description="F-box" evidence="1">
    <location>
        <begin position="1"/>
        <end position="47"/>
    </location>
</feature>
<dbReference type="InterPro" id="IPR001810">
    <property type="entry name" value="F-box_dom"/>
</dbReference>
<keyword evidence="3" id="KW-1185">Reference proteome</keyword>